<evidence type="ECO:0000256" key="1">
    <source>
        <dbReference type="ARBA" id="ARBA00004606"/>
    </source>
</evidence>
<keyword evidence="2 12" id="KW-0812">Transmembrane</keyword>
<dbReference type="SMART" id="SM00034">
    <property type="entry name" value="CLECT"/>
    <property type="match status" value="1"/>
</dbReference>
<sequence length="302" mass="34871">MGDEEITYTTVRFHKSSGLQNRGRADEKQGPREAGHRESSVPWRFIVIPLGVLCSILLVTVAVLVTYIFQYSQENHELQKNLNNPSQRNTTMQNNSCLNETLRNKSTWCDDFKHQKEPDTLNRKQNRCCGKTKVVLDCVQHTGKRFDGHLFCCGIKCYYFIMDMDHKHWSGCKQTCQDCSLSLLKIDDDDEPKFLQSQLTTNGYWIGLKYNGSKGEWQWIGDSHPYVSNFNNCPLYVLFYSNLKTVKLLKESGGCAHLSFGGINEDDCGRKHPCICEKRMDKFPGSMYRMKEKTQSAEQTWQ</sequence>
<keyword evidence="3" id="KW-0430">Lectin</keyword>
<keyword evidence="15" id="KW-1185">Reference proteome</keyword>
<feature type="transmembrane region" description="Helical" evidence="12">
    <location>
        <begin position="45"/>
        <end position="69"/>
    </location>
</feature>
<dbReference type="PANTHER" id="PTHR46329:SF1">
    <property type="entry name" value="KILLER CELL LECTIN-LIKE RECEPTOR 2"/>
    <property type="match status" value="1"/>
</dbReference>
<comment type="subcellular location">
    <subcellularLocation>
        <location evidence="1">Membrane</location>
        <topology evidence="1">Single-pass type II membrane protein</topology>
    </subcellularLocation>
</comment>
<keyword evidence="10" id="KW-0325">Glycoprotein</keyword>
<evidence type="ECO:0000256" key="11">
    <source>
        <dbReference type="SAM" id="MobiDB-lite"/>
    </source>
</evidence>
<feature type="region of interest" description="Disordered" evidence="11">
    <location>
        <begin position="17"/>
        <end position="36"/>
    </location>
</feature>
<dbReference type="Ensembl" id="ENSPEMT00000037726.1">
    <property type="protein sequence ID" value="ENSPEMP00000035051.1"/>
    <property type="gene ID" value="ENSPEMG00000026574.1"/>
</dbReference>
<evidence type="ECO:0000256" key="2">
    <source>
        <dbReference type="ARBA" id="ARBA00022692"/>
    </source>
</evidence>
<feature type="compositionally biased region" description="Basic and acidic residues" evidence="11">
    <location>
        <begin position="23"/>
        <end position="36"/>
    </location>
</feature>
<evidence type="ECO:0000256" key="7">
    <source>
        <dbReference type="ARBA" id="ARBA00023136"/>
    </source>
</evidence>
<dbReference type="PANTHER" id="PTHR46329">
    <property type="entry name" value="KILLER CELL LECTIN-LIKE RECEPTOR 2"/>
    <property type="match status" value="1"/>
</dbReference>
<keyword evidence="5" id="KW-0735">Signal-anchor</keyword>
<reference evidence="14" key="3">
    <citation type="submission" date="2025-09" db="UniProtKB">
        <authorList>
            <consortium name="Ensembl"/>
        </authorList>
    </citation>
    <scope>IDENTIFICATION</scope>
</reference>
<keyword evidence="7 12" id="KW-0472">Membrane</keyword>
<dbReference type="InterPro" id="IPR013600">
    <property type="entry name" value="Ly49_N"/>
</dbReference>
<dbReference type="Proteomes" id="UP000694547">
    <property type="component" value="Chromosome 3"/>
</dbReference>
<dbReference type="InterPro" id="IPR016186">
    <property type="entry name" value="C-type_lectin-like/link_sf"/>
</dbReference>
<evidence type="ECO:0000256" key="10">
    <source>
        <dbReference type="ARBA" id="ARBA00023180"/>
    </source>
</evidence>
<keyword evidence="9" id="KW-0675">Receptor</keyword>
<organism evidence="14 15">
    <name type="scientific">Peromyscus maniculatus bairdii</name>
    <name type="common">Prairie deer mouse</name>
    <dbReference type="NCBI Taxonomy" id="230844"/>
    <lineage>
        <taxon>Eukaryota</taxon>
        <taxon>Metazoa</taxon>
        <taxon>Chordata</taxon>
        <taxon>Craniata</taxon>
        <taxon>Vertebrata</taxon>
        <taxon>Euteleostomi</taxon>
        <taxon>Mammalia</taxon>
        <taxon>Eutheria</taxon>
        <taxon>Euarchontoglires</taxon>
        <taxon>Glires</taxon>
        <taxon>Rodentia</taxon>
        <taxon>Myomorpha</taxon>
        <taxon>Muroidea</taxon>
        <taxon>Cricetidae</taxon>
        <taxon>Neotominae</taxon>
        <taxon>Peromyscus</taxon>
    </lineage>
</organism>
<dbReference type="AlphaFoldDB" id="A0A8C8W3V3"/>
<reference evidence="14 15" key="1">
    <citation type="submission" date="2018-10" db="EMBL/GenBank/DDBJ databases">
        <title>Improved assembly of the deer mouse Peromyscus maniculatus genome.</title>
        <authorList>
            <person name="Lassance J.-M."/>
            <person name="Hoekstra H.E."/>
        </authorList>
    </citation>
    <scope>NUCLEOTIDE SEQUENCE [LARGE SCALE GENOMIC DNA]</scope>
</reference>
<reference evidence="14" key="2">
    <citation type="submission" date="2025-08" db="UniProtKB">
        <authorList>
            <consortium name="Ensembl"/>
        </authorList>
    </citation>
    <scope>IDENTIFICATION</scope>
</reference>
<evidence type="ECO:0000259" key="13">
    <source>
        <dbReference type="PROSITE" id="PS50041"/>
    </source>
</evidence>
<keyword evidence="4" id="KW-0130">Cell adhesion</keyword>
<dbReference type="InterPro" id="IPR033992">
    <property type="entry name" value="NKR-like_CTLD"/>
</dbReference>
<dbReference type="InterPro" id="IPR001304">
    <property type="entry name" value="C-type_lectin-like"/>
</dbReference>
<evidence type="ECO:0000313" key="14">
    <source>
        <dbReference type="Ensembl" id="ENSPEMP00000035051.1"/>
    </source>
</evidence>
<evidence type="ECO:0000256" key="6">
    <source>
        <dbReference type="ARBA" id="ARBA00022989"/>
    </source>
</evidence>
<dbReference type="GO" id="GO:0007155">
    <property type="term" value="P:cell adhesion"/>
    <property type="evidence" value="ECO:0007669"/>
    <property type="project" value="UniProtKB-KW"/>
</dbReference>
<dbReference type="InterPro" id="IPR052013">
    <property type="entry name" value="Mouse_KLRs"/>
</dbReference>
<evidence type="ECO:0000313" key="15">
    <source>
        <dbReference type="Proteomes" id="UP000694547"/>
    </source>
</evidence>
<evidence type="ECO:0000256" key="3">
    <source>
        <dbReference type="ARBA" id="ARBA00022734"/>
    </source>
</evidence>
<evidence type="ECO:0000256" key="5">
    <source>
        <dbReference type="ARBA" id="ARBA00022968"/>
    </source>
</evidence>
<keyword evidence="6 12" id="KW-1133">Transmembrane helix</keyword>
<evidence type="ECO:0000256" key="4">
    <source>
        <dbReference type="ARBA" id="ARBA00022889"/>
    </source>
</evidence>
<evidence type="ECO:0000256" key="12">
    <source>
        <dbReference type="SAM" id="Phobius"/>
    </source>
</evidence>
<name>A0A8C8W3V3_PERMB</name>
<feature type="domain" description="C-type lectin" evidence="13">
    <location>
        <begin position="153"/>
        <end position="277"/>
    </location>
</feature>
<evidence type="ECO:0000256" key="9">
    <source>
        <dbReference type="ARBA" id="ARBA00023170"/>
    </source>
</evidence>
<dbReference type="Pfam" id="PF08391">
    <property type="entry name" value="Ly49"/>
    <property type="match status" value="1"/>
</dbReference>
<keyword evidence="8" id="KW-1015">Disulfide bond</keyword>
<accession>A0A8C8W3V3</accession>
<proteinExistence type="predicted"/>
<dbReference type="InterPro" id="IPR016187">
    <property type="entry name" value="CTDL_fold"/>
</dbReference>
<dbReference type="Gene3D" id="3.10.100.10">
    <property type="entry name" value="Mannose-Binding Protein A, subunit A"/>
    <property type="match status" value="1"/>
</dbReference>
<protein>
    <recommendedName>
        <fullName evidence="13">C-type lectin domain-containing protein</fullName>
    </recommendedName>
</protein>
<dbReference type="CDD" id="cd03593">
    <property type="entry name" value="CLECT_NK_receptors_like"/>
    <property type="match status" value="1"/>
</dbReference>
<evidence type="ECO:0000256" key="8">
    <source>
        <dbReference type="ARBA" id="ARBA00023157"/>
    </source>
</evidence>
<dbReference type="GeneTree" id="ENSGT00390000008117"/>
<dbReference type="SUPFAM" id="SSF56436">
    <property type="entry name" value="C-type lectin-like"/>
    <property type="match status" value="1"/>
</dbReference>
<dbReference type="GO" id="GO:0005886">
    <property type="term" value="C:plasma membrane"/>
    <property type="evidence" value="ECO:0007669"/>
    <property type="project" value="UniProtKB-ARBA"/>
</dbReference>
<dbReference type="PROSITE" id="PS50041">
    <property type="entry name" value="C_TYPE_LECTIN_2"/>
    <property type="match status" value="1"/>
</dbReference>
<dbReference type="GO" id="GO:0030246">
    <property type="term" value="F:carbohydrate binding"/>
    <property type="evidence" value="ECO:0007669"/>
    <property type="project" value="UniProtKB-KW"/>
</dbReference>
<dbReference type="Pfam" id="PF00059">
    <property type="entry name" value="Lectin_C"/>
    <property type="match status" value="1"/>
</dbReference>